<evidence type="ECO:0000313" key="2">
    <source>
        <dbReference type="EMBL" id="WNO05977.1"/>
    </source>
</evidence>
<proteinExistence type="predicted"/>
<organism evidence="2 3">
    <name type="scientific">Rhodoferax mekongensis</name>
    <dbReference type="NCBI Taxonomy" id="3068341"/>
    <lineage>
        <taxon>Bacteria</taxon>
        <taxon>Pseudomonadati</taxon>
        <taxon>Pseudomonadota</taxon>
        <taxon>Betaproteobacteria</taxon>
        <taxon>Burkholderiales</taxon>
        <taxon>Comamonadaceae</taxon>
        <taxon>Rhodoferax</taxon>
    </lineage>
</organism>
<dbReference type="Proteomes" id="UP001302257">
    <property type="component" value="Chromosome"/>
</dbReference>
<feature type="coiled-coil region" evidence="1">
    <location>
        <begin position="113"/>
        <end position="156"/>
    </location>
</feature>
<keyword evidence="1" id="KW-0175">Coiled coil</keyword>
<dbReference type="RefSeq" id="WP_313868699.1">
    <property type="nucleotide sequence ID" value="NZ_CP132507.1"/>
</dbReference>
<sequence length="268" mass="28072">MTAATEEKKLKGTVEFDITSVVDHVKTSEGALTDAKDYVIDSDNMLTLASGDLMNIKGLQKMVEAERVSKVKPLNDEVKRINDEYKVPANFLAQAETVLKGAISTYQTKQLEIAREAKRLADAKAAAEAAEIARKAEEARQAAAKLESDAKAAAESGDEAAAAAVAEQAAAMTEQAQSLQLAAEVVTSAPAVQAPARVSGISTRVTYSAQVDSLLDLVKAVAEGKAPLECIAADEKFLGAQARAFKKAGPLYPGVRAIAAQSIAARAA</sequence>
<accession>A0ABZ0B293</accession>
<gene>
    <name evidence="2" type="ORF">RAN89_05995</name>
</gene>
<evidence type="ECO:0000313" key="3">
    <source>
        <dbReference type="Proteomes" id="UP001302257"/>
    </source>
</evidence>
<protein>
    <submittedName>
        <fullName evidence="2">Uncharacterized protein</fullName>
    </submittedName>
</protein>
<name>A0ABZ0B293_9BURK</name>
<evidence type="ECO:0000256" key="1">
    <source>
        <dbReference type="SAM" id="Coils"/>
    </source>
</evidence>
<reference evidence="2 3" key="1">
    <citation type="submission" date="2023-08" db="EMBL/GenBank/DDBJ databases">
        <title>Rhodoferax potami sp. nov. and Rhodoferax mekongensis sp. nov., isolated from the Mekong River in Thailand.</title>
        <authorList>
            <person name="Kitikhun S."/>
            <person name="Charoenyingcharoen P."/>
            <person name="Siriarchawattana P."/>
            <person name="Likhitrattanapisal S."/>
            <person name="Nilsakha T."/>
            <person name="Chanpet A."/>
            <person name="Rattanawaree P."/>
            <person name="Ingsriswang S."/>
        </authorList>
    </citation>
    <scope>NUCLEOTIDE SEQUENCE [LARGE SCALE GENOMIC DNA]</scope>
    <source>
        <strain evidence="2 3">TBRC 17307</strain>
    </source>
</reference>
<keyword evidence="3" id="KW-1185">Reference proteome</keyword>
<dbReference type="EMBL" id="CP132507">
    <property type="protein sequence ID" value="WNO05977.1"/>
    <property type="molecule type" value="Genomic_DNA"/>
</dbReference>